<evidence type="ECO:0000313" key="1">
    <source>
        <dbReference type="EMBL" id="APH16047.1"/>
    </source>
</evidence>
<dbReference type="AlphaFoldDB" id="A0A1L3NIT6"/>
<dbReference type="RefSeq" id="WP_155119561.1">
    <property type="nucleotide sequence ID" value="NZ_CP013243.1"/>
</dbReference>
<evidence type="ECO:0000313" key="2">
    <source>
        <dbReference type="Proteomes" id="UP000182204"/>
    </source>
</evidence>
<sequence length="58" mass="6667">MEYFFEHPVISGIVSVDNKEFIDRLNGIDLKEGQKVNENPPVYIKSIQEGMIILSKDK</sequence>
<gene>
    <name evidence="1" type="ORF">NPD5_3852</name>
</gene>
<dbReference type="EMBL" id="CP013243">
    <property type="protein sequence ID" value="APH16047.1"/>
    <property type="molecule type" value="Genomic_DNA"/>
</dbReference>
<accession>A0A1L3NIT6</accession>
<name>A0A1L3NIT6_CLOSG</name>
<organism evidence="1 2">
    <name type="scientific">Clostridium sporogenes</name>
    <dbReference type="NCBI Taxonomy" id="1509"/>
    <lineage>
        <taxon>Bacteria</taxon>
        <taxon>Bacillati</taxon>
        <taxon>Bacillota</taxon>
        <taxon>Clostridia</taxon>
        <taxon>Eubacteriales</taxon>
        <taxon>Clostridiaceae</taxon>
        <taxon>Clostridium</taxon>
    </lineage>
</organism>
<protein>
    <submittedName>
        <fullName evidence="1">Uncharacterized protein</fullName>
    </submittedName>
</protein>
<dbReference type="Proteomes" id="UP000182204">
    <property type="component" value="Chromosome"/>
</dbReference>
<reference evidence="1 2" key="1">
    <citation type="submission" date="2015-11" db="EMBL/GenBank/DDBJ databases">
        <authorList>
            <person name="Hill K.K."/>
            <person name="Shirey T.B."/>
            <person name="Raphael B."/>
            <person name="Daligault H.E."/>
            <person name="Davenport K.W."/>
            <person name="Bruce D.C."/>
            <person name="Foley B.T."/>
            <person name="Johnson S.L."/>
        </authorList>
    </citation>
    <scope>NUCLEOTIDE SEQUENCE [LARGE SCALE GENOMIC DNA]</scope>
    <source>
        <strain evidence="1 2">CDC_1632</strain>
    </source>
</reference>
<proteinExistence type="predicted"/>